<dbReference type="PANTHER" id="PTHR31044">
    <property type="entry name" value="BETA-1,3 GLUCANASE"/>
    <property type="match status" value="1"/>
</dbReference>
<evidence type="ECO:0000256" key="1">
    <source>
        <dbReference type="ARBA" id="ARBA00022729"/>
    </source>
</evidence>
<dbReference type="Gene3D" id="1.20.58.1040">
    <property type="match status" value="1"/>
</dbReference>
<evidence type="ECO:0000313" key="3">
    <source>
        <dbReference type="EMBL" id="GJM89043.1"/>
    </source>
</evidence>
<keyword evidence="5" id="KW-1185">Reference proteome</keyword>
<dbReference type="EMBL" id="BQKI01000002">
    <property type="protein sequence ID" value="GJM89043.1"/>
    <property type="molecule type" value="Genomic_DNA"/>
</dbReference>
<evidence type="ECO:0000259" key="2">
    <source>
        <dbReference type="SMART" id="SM00768"/>
    </source>
</evidence>
<keyword evidence="1" id="KW-0732">Signal</keyword>
<comment type="caution">
    <text evidence="4">The sequence shown here is derived from an EMBL/GenBank/DDBJ whole genome shotgun (WGS) entry which is preliminary data.</text>
</comment>
<evidence type="ECO:0000313" key="5">
    <source>
        <dbReference type="Proteomes" id="UP001054889"/>
    </source>
</evidence>
<protein>
    <recommendedName>
        <fullName evidence="2">X8 domain-containing protein</fullName>
    </recommendedName>
</protein>
<sequence length="101" mass="10540">MFLSPLDATADGAFCVCKPGLPDAMMQKAIDYACGKGADCTQTMQNGPCYSSQKTLVCNYIVNSYYQKNGPIGGTCDFGGVATLTSTDPSTANCKFGSGPR</sequence>
<dbReference type="SMART" id="SM00768">
    <property type="entry name" value="X8"/>
    <property type="match status" value="1"/>
</dbReference>
<name>A0AAV5BSR5_ELECO</name>
<dbReference type="InterPro" id="IPR044788">
    <property type="entry name" value="X8_dom_prot"/>
</dbReference>
<dbReference type="Pfam" id="PF07983">
    <property type="entry name" value="X8"/>
    <property type="match status" value="1"/>
</dbReference>
<gene>
    <name evidence="4" type="primary">ga05639</name>
    <name evidence="3" type="synonym">ga05185</name>
    <name evidence="3" type="ORF">PR202_ga05185</name>
    <name evidence="4" type="ORF">PR202_ga05639</name>
</gene>
<dbReference type="Proteomes" id="UP001054889">
    <property type="component" value="Unassembled WGS sequence"/>
</dbReference>
<evidence type="ECO:0000313" key="4">
    <source>
        <dbReference type="EMBL" id="GJM89444.1"/>
    </source>
</evidence>
<dbReference type="EMBL" id="BQKI01000002">
    <property type="protein sequence ID" value="GJM89444.1"/>
    <property type="molecule type" value="Genomic_DNA"/>
</dbReference>
<reference evidence="4" key="2">
    <citation type="submission" date="2021-12" db="EMBL/GenBank/DDBJ databases">
        <title>Resequencing data analysis of finger millet.</title>
        <authorList>
            <person name="Hatakeyama M."/>
            <person name="Aluri S."/>
            <person name="Balachadran M.T."/>
            <person name="Sivarajan S.R."/>
            <person name="Poveda L."/>
            <person name="Shimizu-Inatsugi R."/>
            <person name="Schlapbach R."/>
            <person name="Sreeman S.M."/>
            <person name="Shimizu K.K."/>
        </authorList>
    </citation>
    <scope>NUCLEOTIDE SEQUENCE</scope>
</reference>
<dbReference type="AlphaFoldDB" id="A0AAV5BSR5"/>
<organism evidence="4 5">
    <name type="scientific">Eleusine coracana subsp. coracana</name>
    <dbReference type="NCBI Taxonomy" id="191504"/>
    <lineage>
        <taxon>Eukaryota</taxon>
        <taxon>Viridiplantae</taxon>
        <taxon>Streptophyta</taxon>
        <taxon>Embryophyta</taxon>
        <taxon>Tracheophyta</taxon>
        <taxon>Spermatophyta</taxon>
        <taxon>Magnoliopsida</taxon>
        <taxon>Liliopsida</taxon>
        <taxon>Poales</taxon>
        <taxon>Poaceae</taxon>
        <taxon>PACMAD clade</taxon>
        <taxon>Chloridoideae</taxon>
        <taxon>Cynodonteae</taxon>
        <taxon>Eleusininae</taxon>
        <taxon>Eleusine</taxon>
    </lineage>
</organism>
<accession>A0AAV5BSR5</accession>
<dbReference type="PANTHER" id="PTHR31044:SF30">
    <property type="entry name" value="OS05G0512600 PROTEIN"/>
    <property type="match status" value="1"/>
</dbReference>
<proteinExistence type="predicted"/>
<reference evidence="4" key="1">
    <citation type="journal article" date="2018" name="DNA Res.">
        <title>Multiple hybrid de novo genome assembly of finger millet, an orphan allotetraploid crop.</title>
        <authorList>
            <person name="Hatakeyama M."/>
            <person name="Aluri S."/>
            <person name="Balachadran M.T."/>
            <person name="Sivarajan S.R."/>
            <person name="Patrignani A."/>
            <person name="Gruter S."/>
            <person name="Poveda L."/>
            <person name="Shimizu-Inatsugi R."/>
            <person name="Baeten J."/>
            <person name="Francoijs K.J."/>
            <person name="Nataraja K.N."/>
            <person name="Reddy Y.A.N."/>
            <person name="Phadnis S."/>
            <person name="Ravikumar R.L."/>
            <person name="Schlapbach R."/>
            <person name="Sreeman S.M."/>
            <person name="Shimizu K.K."/>
        </authorList>
    </citation>
    <scope>NUCLEOTIDE SEQUENCE</scope>
</reference>
<feature type="domain" description="X8" evidence="2">
    <location>
        <begin position="13"/>
        <end position="96"/>
    </location>
</feature>
<dbReference type="GO" id="GO:0009506">
    <property type="term" value="C:plasmodesma"/>
    <property type="evidence" value="ECO:0007669"/>
    <property type="project" value="UniProtKB-ARBA"/>
</dbReference>
<dbReference type="InterPro" id="IPR012946">
    <property type="entry name" value="X8"/>
</dbReference>